<evidence type="ECO:0000313" key="10">
    <source>
        <dbReference type="Proteomes" id="UP000235116"/>
    </source>
</evidence>
<dbReference type="InterPro" id="IPR000629">
    <property type="entry name" value="RNA-helicase_DEAD-box_CS"/>
</dbReference>
<gene>
    <name evidence="9" type="ORF">Kalk_16775</name>
</gene>
<dbReference type="Pfam" id="PF00271">
    <property type="entry name" value="Helicase_C"/>
    <property type="match status" value="1"/>
</dbReference>
<evidence type="ECO:0000256" key="1">
    <source>
        <dbReference type="ARBA" id="ARBA00022741"/>
    </source>
</evidence>
<dbReference type="InterPro" id="IPR027417">
    <property type="entry name" value="P-loop_NTPase"/>
</dbReference>
<accession>A0A2K9LNX3</accession>
<evidence type="ECO:0000256" key="5">
    <source>
        <dbReference type="ARBA" id="ARBA00038437"/>
    </source>
</evidence>
<dbReference type="PANTHER" id="PTHR47959:SF3">
    <property type="entry name" value="ATP-DEPENDENT RNA HELICASE SRMB"/>
    <property type="match status" value="1"/>
</dbReference>
<dbReference type="EMBL" id="CP022684">
    <property type="protein sequence ID" value="AUM13982.1"/>
    <property type="molecule type" value="Genomic_DNA"/>
</dbReference>
<keyword evidence="3 6" id="KW-0347">Helicase</keyword>
<evidence type="ECO:0000256" key="3">
    <source>
        <dbReference type="ARBA" id="ARBA00022806"/>
    </source>
</evidence>
<dbReference type="GO" id="GO:0005829">
    <property type="term" value="C:cytosol"/>
    <property type="evidence" value="ECO:0007669"/>
    <property type="project" value="TreeGrafter"/>
</dbReference>
<keyword evidence="10" id="KW-1185">Reference proteome</keyword>
<evidence type="ECO:0000256" key="2">
    <source>
        <dbReference type="ARBA" id="ARBA00022801"/>
    </source>
</evidence>
<dbReference type="Gene3D" id="3.40.50.300">
    <property type="entry name" value="P-loop containing nucleotide triphosphate hydrolases"/>
    <property type="match status" value="2"/>
</dbReference>
<dbReference type="CDD" id="cd00268">
    <property type="entry name" value="DEADc"/>
    <property type="match status" value="1"/>
</dbReference>
<dbReference type="PROSITE" id="PS00039">
    <property type="entry name" value="DEAD_ATP_HELICASE"/>
    <property type="match status" value="1"/>
</dbReference>
<feature type="domain" description="Helicase C-terminal" evidence="8">
    <location>
        <begin position="232"/>
        <end position="378"/>
    </location>
</feature>
<dbReference type="PROSITE" id="PS51192">
    <property type="entry name" value="HELICASE_ATP_BIND_1"/>
    <property type="match status" value="1"/>
</dbReference>
<dbReference type="SMART" id="SM00487">
    <property type="entry name" value="DEXDc"/>
    <property type="match status" value="1"/>
</dbReference>
<dbReference type="AlphaFoldDB" id="A0A2K9LNX3"/>
<dbReference type="InterPro" id="IPR014001">
    <property type="entry name" value="Helicase_ATP-bd"/>
</dbReference>
<keyword evidence="4 6" id="KW-0067">ATP-binding</keyword>
<dbReference type="Pfam" id="PF00270">
    <property type="entry name" value="DEAD"/>
    <property type="match status" value="1"/>
</dbReference>
<evidence type="ECO:0000313" key="9">
    <source>
        <dbReference type="EMBL" id="AUM13982.1"/>
    </source>
</evidence>
<dbReference type="GO" id="GO:0003676">
    <property type="term" value="F:nucleic acid binding"/>
    <property type="evidence" value="ECO:0007669"/>
    <property type="project" value="InterPro"/>
</dbReference>
<reference evidence="10" key="1">
    <citation type="submission" date="2017-08" db="EMBL/GenBank/DDBJ databases">
        <title>Direct submision.</title>
        <authorList>
            <person name="Kim S.-J."/>
            <person name="Rhee S.-K."/>
        </authorList>
    </citation>
    <scope>NUCLEOTIDE SEQUENCE [LARGE SCALE GENOMIC DNA]</scope>
    <source>
        <strain evidence="10">GI5</strain>
    </source>
</reference>
<keyword evidence="2 6" id="KW-0378">Hydrolase</keyword>
<dbReference type="PANTHER" id="PTHR47959">
    <property type="entry name" value="ATP-DEPENDENT RNA HELICASE RHLE-RELATED"/>
    <property type="match status" value="1"/>
</dbReference>
<feature type="domain" description="Helicase ATP-binding" evidence="7">
    <location>
        <begin position="33"/>
        <end position="205"/>
    </location>
</feature>
<dbReference type="InterPro" id="IPR044742">
    <property type="entry name" value="DEAD/DEAH_RhlB"/>
</dbReference>
<dbReference type="SMART" id="SM00490">
    <property type="entry name" value="HELICc"/>
    <property type="match status" value="1"/>
</dbReference>
<protein>
    <submittedName>
        <fullName evidence="9">RNA helicase</fullName>
    </submittedName>
</protein>
<comment type="similarity">
    <text evidence="5 6">Belongs to the DEAD box helicase family.</text>
</comment>
<dbReference type="PROSITE" id="PS51194">
    <property type="entry name" value="HELICASE_CTER"/>
    <property type="match status" value="1"/>
</dbReference>
<dbReference type="SUPFAM" id="SSF52540">
    <property type="entry name" value="P-loop containing nucleoside triphosphate hydrolases"/>
    <property type="match status" value="1"/>
</dbReference>
<dbReference type="RefSeq" id="WP_101895357.1">
    <property type="nucleotide sequence ID" value="NZ_CP022684.1"/>
</dbReference>
<dbReference type="KEGG" id="kak:Kalk_16775"/>
<dbReference type="OrthoDB" id="9808889at2"/>
<dbReference type="CDD" id="cd18787">
    <property type="entry name" value="SF2_C_DEAD"/>
    <property type="match status" value="1"/>
</dbReference>
<proteinExistence type="inferred from homology"/>
<evidence type="ECO:0000256" key="4">
    <source>
        <dbReference type="ARBA" id="ARBA00022840"/>
    </source>
</evidence>
<dbReference type="GO" id="GO:0005524">
    <property type="term" value="F:ATP binding"/>
    <property type="evidence" value="ECO:0007669"/>
    <property type="project" value="UniProtKB-KW"/>
</dbReference>
<sequence length="398" mass="44443">MTSLHDIPLNTLLLSATDKLGYTQATDVQQAAIPQALEGKDLLVSAQTGSGKTAAFLLPVLHRLLAIQSPYKVSRALILLPTRELAMQTQEHLQQLASFTHIKAGLIIGGESFKDQIAVLGKKPEVIIATPGRLVEHIQSDYDLSSIEILVLDEADRMLQMGFADDMKLIAERCNSKRQNLLFSATLDHEKLVRISEGFNEPVTIEVHSQKQDHANIVQQMVLADDRKHKEKLTFALIEEEQPAKAFVFCSNRVECEQVSSFLRYKKLKVSYIHGELNQSLRKKVMTELRQDRIQVLVATDLAARGLDIAGVDLVINFSVARSGDDYAHRIGRTGRADSNGKAVSLISALEWNKMSSIERYLKVRLERRVVKELKAEYTGPKKLKNSGKAAGKKKKKK</sequence>
<name>A0A2K9LNX3_9GAMM</name>
<organism evidence="9 10">
    <name type="scientific">Ketobacter alkanivorans</name>
    <dbReference type="NCBI Taxonomy" id="1917421"/>
    <lineage>
        <taxon>Bacteria</taxon>
        <taxon>Pseudomonadati</taxon>
        <taxon>Pseudomonadota</taxon>
        <taxon>Gammaproteobacteria</taxon>
        <taxon>Pseudomonadales</taxon>
        <taxon>Ketobacteraceae</taxon>
        <taxon>Ketobacter</taxon>
    </lineage>
</organism>
<evidence type="ECO:0000256" key="6">
    <source>
        <dbReference type="RuleBase" id="RU000492"/>
    </source>
</evidence>
<evidence type="ECO:0000259" key="8">
    <source>
        <dbReference type="PROSITE" id="PS51194"/>
    </source>
</evidence>
<dbReference type="InterPro" id="IPR001650">
    <property type="entry name" value="Helicase_C-like"/>
</dbReference>
<dbReference type="InterPro" id="IPR050079">
    <property type="entry name" value="DEAD_box_RNA_helicase"/>
</dbReference>
<dbReference type="GO" id="GO:0016787">
    <property type="term" value="F:hydrolase activity"/>
    <property type="evidence" value="ECO:0007669"/>
    <property type="project" value="UniProtKB-KW"/>
</dbReference>
<dbReference type="GO" id="GO:0003724">
    <property type="term" value="F:RNA helicase activity"/>
    <property type="evidence" value="ECO:0007669"/>
    <property type="project" value="TreeGrafter"/>
</dbReference>
<dbReference type="InterPro" id="IPR011545">
    <property type="entry name" value="DEAD/DEAH_box_helicase_dom"/>
</dbReference>
<evidence type="ECO:0000259" key="7">
    <source>
        <dbReference type="PROSITE" id="PS51192"/>
    </source>
</evidence>
<keyword evidence="1 6" id="KW-0547">Nucleotide-binding</keyword>
<dbReference type="Proteomes" id="UP000235116">
    <property type="component" value="Chromosome"/>
</dbReference>